<comment type="caution">
    <text evidence="4">The sequence shown here is derived from an EMBL/GenBank/DDBJ whole genome shotgun (WGS) entry which is preliminary data.</text>
</comment>
<keyword evidence="5" id="KW-1185">Reference proteome</keyword>
<feature type="region of interest" description="Disordered" evidence="1">
    <location>
        <begin position="251"/>
        <end position="280"/>
    </location>
</feature>
<evidence type="ECO:0000313" key="5">
    <source>
        <dbReference type="Proteomes" id="UP000523000"/>
    </source>
</evidence>
<dbReference type="InterPro" id="IPR053807">
    <property type="entry name" value="LppM"/>
</dbReference>
<name>A0A839QSH4_9MICC</name>
<dbReference type="RefSeq" id="WP_183511436.1">
    <property type="nucleotide sequence ID" value="NZ_BAABGK010000002.1"/>
</dbReference>
<dbReference type="AlphaFoldDB" id="A0A839QSH4"/>
<evidence type="ECO:0000256" key="1">
    <source>
        <dbReference type="SAM" id="MobiDB-lite"/>
    </source>
</evidence>
<dbReference type="EMBL" id="JACHVS010000001">
    <property type="protein sequence ID" value="MBB2996212.1"/>
    <property type="molecule type" value="Genomic_DNA"/>
</dbReference>
<reference evidence="4 5" key="1">
    <citation type="submission" date="2020-08" db="EMBL/GenBank/DDBJ databases">
        <title>Sequencing the genomes of 1000 actinobacteria strains.</title>
        <authorList>
            <person name="Klenk H.-P."/>
        </authorList>
    </citation>
    <scope>NUCLEOTIDE SEQUENCE [LARGE SCALE GENOMIC DNA]</scope>
    <source>
        <strain evidence="4 5">DSM 22826</strain>
    </source>
</reference>
<gene>
    <name evidence="4" type="ORF">E9229_002403</name>
</gene>
<keyword evidence="2" id="KW-1133">Transmembrane helix</keyword>
<keyword evidence="2" id="KW-0812">Transmembrane</keyword>
<proteinExistence type="predicted"/>
<dbReference type="Pfam" id="PF21946">
    <property type="entry name" value="LppM"/>
    <property type="match status" value="1"/>
</dbReference>
<feature type="compositionally biased region" description="Pro residues" evidence="1">
    <location>
        <begin position="264"/>
        <end position="280"/>
    </location>
</feature>
<feature type="transmembrane region" description="Helical" evidence="2">
    <location>
        <begin position="198"/>
        <end position="220"/>
    </location>
</feature>
<dbReference type="PROSITE" id="PS51257">
    <property type="entry name" value="PROKAR_LIPOPROTEIN"/>
    <property type="match status" value="1"/>
</dbReference>
<feature type="domain" description="LppM" evidence="3">
    <location>
        <begin position="23"/>
        <end position="181"/>
    </location>
</feature>
<evidence type="ECO:0000259" key="3">
    <source>
        <dbReference type="Pfam" id="PF21946"/>
    </source>
</evidence>
<evidence type="ECO:0000313" key="4">
    <source>
        <dbReference type="EMBL" id="MBB2996212.1"/>
    </source>
</evidence>
<protein>
    <recommendedName>
        <fullName evidence="3">LppM domain-containing protein</fullName>
    </recommendedName>
</protein>
<dbReference type="Proteomes" id="UP000523000">
    <property type="component" value="Unassembled WGS sequence"/>
</dbReference>
<organism evidence="4 5">
    <name type="scientific">Paeniglutamicibacter cryotolerans</name>
    <dbReference type="NCBI Taxonomy" id="670079"/>
    <lineage>
        <taxon>Bacteria</taxon>
        <taxon>Bacillati</taxon>
        <taxon>Actinomycetota</taxon>
        <taxon>Actinomycetes</taxon>
        <taxon>Micrococcales</taxon>
        <taxon>Micrococcaceae</taxon>
        <taxon>Paeniglutamicibacter</taxon>
    </lineage>
</organism>
<keyword evidence="2" id="KW-0472">Membrane</keyword>
<sequence>MKKPLAVIGLLLGLVIALTGCVKMNIDIVIKDQDTADISMVMAFKQEVLQGKSVEEFLGTMGVDDPFADMPADAKREEYNQDGFQGYRVVLNDQKLTDSGVPGVDGITQDSGLEYADGKYTFHAPIESGNEAGKEAITESTMSITFPGKVLEASEGAIIEGNKVSFDMLTASGTEVSAVAEGKPAGIAGQFSGSSMGWIWWVLGGLILVAGALVAFLVIYQRRNAVAAAAASPAYPVPTGDSGQETMRFAEPGWAAGQAQSQAPMPPMPPMPPAPPAPPA</sequence>
<accession>A0A839QSH4</accession>
<evidence type="ECO:0000256" key="2">
    <source>
        <dbReference type="SAM" id="Phobius"/>
    </source>
</evidence>